<dbReference type="AlphaFoldDB" id="A0A2N3LKF7"/>
<evidence type="ECO:0000313" key="2">
    <source>
        <dbReference type="Proteomes" id="UP000233440"/>
    </source>
</evidence>
<evidence type="ECO:0000313" key="1">
    <source>
        <dbReference type="EMBL" id="PKR85065.1"/>
    </source>
</evidence>
<accession>A0A2N3LKF7</accession>
<keyword evidence="2" id="KW-1185">Reference proteome</keyword>
<comment type="caution">
    <text evidence="1">The sequence shown here is derived from an EMBL/GenBank/DDBJ whole genome shotgun (WGS) entry which is preliminary data.</text>
</comment>
<evidence type="ECO:0008006" key="3">
    <source>
        <dbReference type="Google" id="ProtNLM"/>
    </source>
</evidence>
<dbReference type="Gene3D" id="3.40.50.1820">
    <property type="entry name" value="alpha/beta hydrolase"/>
    <property type="match status" value="1"/>
</dbReference>
<gene>
    <name evidence="1" type="ORF">CWO92_09865</name>
</gene>
<dbReference type="Proteomes" id="UP000233440">
    <property type="component" value="Unassembled WGS sequence"/>
</dbReference>
<proteinExistence type="predicted"/>
<dbReference type="EMBL" id="PIQO01000006">
    <property type="protein sequence ID" value="PKR85065.1"/>
    <property type="molecule type" value="Genomic_DNA"/>
</dbReference>
<sequence>MAKSRVIPTKPDDWEELQRIDIERQDRILSDENAKAYFDGLHESNDWTKFLSLVKQQDWYPFHETSNVQNVTIPVLYIVGEEKQHEVFGAVQYKKRVSDIHIAVIPFASHLVHDNQPGIYTNFLEMFLQKNKIT</sequence>
<dbReference type="OrthoDB" id="9805423at2"/>
<dbReference type="InterPro" id="IPR029058">
    <property type="entry name" value="AB_hydrolase_fold"/>
</dbReference>
<reference evidence="1 2" key="1">
    <citation type="submission" date="2017-11" db="EMBL/GenBank/DDBJ databases">
        <title>Bacillus camelliae sp. nov., isolated from pu'er tea.</title>
        <authorList>
            <person name="Niu L."/>
        </authorList>
    </citation>
    <scope>NUCLEOTIDE SEQUENCE [LARGE SCALE GENOMIC DNA]</scope>
    <source>
        <strain evidence="1 2">7578-1</strain>
    </source>
</reference>
<organism evidence="1 2">
    <name type="scientific">Heyndrickxia camelliae</name>
    <dbReference type="NCBI Taxonomy" id="1707093"/>
    <lineage>
        <taxon>Bacteria</taxon>
        <taxon>Bacillati</taxon>
        <taxon>Bacillota</taxon>
        <taxon>Bacilli</taxon>
        <taxon>Bacillales</taxon>
        <taxon>Bacillaceae</taxon>
        <taxon>Heyndrickxia</taxon>
    </lineage>
</organism>
<name>A0A2N3LKF7_9BACI</name>
<dbReference type="SUPFAM" id="SSF53474">
    <property type="entry name" value="alpha/beta-Hydrolases"/>
    <property type="match status" value="1"/>
</dbReference>
<protein>
    <recommendedName>
        <fullName evidence="3">Alpha/beta hydrolase</fullName>
    </recommendedName>
</protein>
<dbReference type="RefSeq" id="WP_101354046.1">
    <property type="nucleotide sequence ID" value="NZ_PIQO01000006.1"/>
</dbReference>